<dbReference type="Gene3D" id="1.20.120.990">
    <property type="entry name" value="Glycosyltransferase family 88, C-terminal domain"/>
    <property type="match status" value="1"/>
</dbReference>
<dbReference type="OrthoDB" id="1470350at2759"/>
<gene>
    <name evidence="1" type="ORF">Goshw_012761</name>
</gene>
<comment type="caution">
    <text evidence="1">The sequence shown here is derived from an EMBL/GenBank/DDBJ whole genome shotgun (WGS) entry which is preliminary data.</text>
</comment>
<evidence type="ECO:0000313" key="2">
    <source>
        <dbReference type="Proteomes" id="UP000593576"/>
    </source>
</evidence>
<feature type="non-terminal residue" evidence="1">
    <location>
        <position position="1"/>
    </location>
</feature>
<organism evidence="1 2">
    <name type="scientific">Gossypium schwendimanii</name>
    <name type="common">Cotton</name>
    <dbReference type="NCBI Taxonomy" id="34291"/>
    <lineage>
        <taxon>Eukaryota</taxon>
        <taxon>Viridiplantae</taxon>
        <taxon>Streptophyta</taxon>
        <taxon>Embryophyta</taxon>
        <taxon>Tracheophyta</taxon>
        <taxon>Spermatophyta</taxon>
        <taxon>Magnoliopsida</taxon>
        <taxon>eudicotyledons</taxon>
        <taxon>Gunneridae</taxon>
        <taxon>Pentapetalae</taxon>
        <taxon>rosids</taxon>
        <taxon>malvids</taxon>
        <taxon>Malvales</taxon>
        <taxon>Malvaceae</taxon>
        <taxon>Malvoideae</taxon>
        <taxon>Gossypium</taxon>
    </lineage>
</organism>
<name>A0A7J9N1Q8_GOSSC</name>
<keyword evidence="2" id="KW-1185">Reference proteome</keyword>
<dbReference type="EMBL" id="JABFAF010267769">
    <property type="protein sequence ID" value="MBA0877283.1"/>
    <property type="molecule type" value="Genomic_DNA"/>
</dbReference>
<dbReference type="AlphaFoldDB" id="A0A7J9N1Q8"/>
<evidence type="ECO:0000313" key="1">
    <source>
        <dbReference type="EMBL" id="MBA0877283.1"/>
    </source>
</evidence>
<protein>
    <submittedName>
        <fullName evidence="1">Uncharacterized protein</fullName>
    </submittedName>
</protein>
<accession>A0A7J9N1Q8</accession>
<proteinExistence type="predicted"/>
<reference evidence="1 2" key="1">
    <citation type="journal article" date="2019" name="Genome Biol. Evol.">
        <title>Insights into the evolution of the New World diploid cottons (Gossypium, subgenus Houzingenia) based on genome sequencing.</title>
        <authorList>
            <person name="Grover C.E."/>
            <person name="Arick M.A. 2nd"/>
            <person name="Thrash A."/>
            <person name="Conover J.L."/>
            <person name="Sanders W.S."/>
            <person name="Peterson D.G."/>
            <person name="Frelichowski J.E."/>
            <person name="Scheffler J.A."/>
            <person name="Scheffler B.E."/>
            <person name="Wendel J.F."/>
        </authorList>
    </citation>
    <scope>NUCLEOTIDE SEQUENCE [LARGE SCALE GENOMIC DNA]</scope>
    <source>
        <strain evidence="1">1</strain>
        <tissue evidence="1">Leaf</tissue>
    </source>
</reference>
<sequence length="55" mass="6381">ETIKRREKAIKAGEESNEDLLDILVESNIREMEANNMGMSIEDVIEECKLFYFAD</sequence>
<dbReference type="Proteomes" id="UP000593576">
    <property type="component" value="Unassembled WGS sequence"/>
</dbReference>